<evidence type="ECO:0000256" key="1">
    <source>
        <dbReference type="SAM" id="MobiDB-lite"/>
    </source>
</evidence>
<feature type="region of interest" description="Disordered" evidence="1">
    <location>
        <begin position="1073"/>
        <end position="1135"/>
    </location>
</feature>
<dbReference type="InterPro" id="IPR011051">
    <property type="entry name" value="RmlC_Cupin_sf"/>
</dbReference>
<feature type="region of interest" description="Disordered" evidence="1">
    <location>
        <begin position="207"/>
        <end position="233"/>
    </location>
</feature>
<feature type="region of interest" description="Disordered" evidence="1">
    <location>
        <begin position="572"/>
        <end position="630"/>
    </location>
</feature>
<dbReference type="InParanoid" id="A0A6P8YT99"/>
<gene>
    <name evidence="4" type="primary">LOC117642828</name>
</gene>
<dbReference type="Gene3D" id="2.60.120.10">
    <property type="entry name" value="Jelly Rolls"/>
    <property type="match status" value="1"/>
</dbReference>
<feature type="compositionally biased region" description="Basic residues" evidence="1">
    <location>
        <begin position="955"/>
        <end position="967"/>
    </location>
</feature>
<feature type="region of interest" description="Disordered" evidence="1">
    <location>
        <begin position="900"/>
        <end position="923"/>
    </location>
</feature>
<feature type="compositionally biased region" description="Polar residues" evidence="1">
    <location>
        <begin position="594"/>
        <end position="607"/>
    </location>
</feature>
<feature type="region of interest" description="Disordered" evidence="1">
    <location>
        <begin position="1"/>
        <end position="48"/>
    </location>
</feature>
<feature type="region of interest" description="Disordered" evidence="1">
    <location>
        <begin position="780"/>
        <end position="880"/>
    </location>
</feature>
<dbReference type="SUPFAM" id="SSF51182">
    <property type="entry name" value="RmlC-like cupins"/>
    <property type="match status" value="1"/>
</dbReference>
<feature type="compositionally biased region" description="Basic and acidic residues" evidence="1">
    <location>
        <begin position="357"/>
        <end position="377"/>
    </location>
</feature>
<dbReference type="InterPro" id="IPR025974">
    <property type="entry name" value="Mif2/CENP-C_cupin"/>
</dbReference>
<feature type="compositionally biased region" description="Polar residues" evidence="1">
    <location>
        <begin position="307"/>
        <end position="316"/>
    </location>
</feature>
<feature type="compositionally biased region" description="Basic and acidic residues" evidence="1">
    <location>
        <begin position="1101"/>
        <end position="1110"/>
    </location>
</feature>
<evidence type="ECO:0000313" key="4">
    <source>
        <dbReference type="RefSeq" id="XP_034237292.1"/>
    </source>
</evidence>
<dbReference type="AlphaFoldDB" id="A0A6P8YT99"/>
<name>A0A6P8YT99_THRPL</name>
<dbReference type="OrthoDB" id="1939643at2759"/>
<organism evidence="4">
    <name type="scientific">Thrips palmi</name>
    <name type="common">Melon thrips</name>
    <dbReference type="NCBI Taxonomy" id="161013"/>
    <lineage>
        <taxon>Eukaryota</taxon>
        <taxon>Metazoa</taxon>
        <taxon>Ecdysozoa</taxon>
        <taxon>Arthropoda</taxon>
        <taxon>Hexapoda</taxon>
        <taxon>Insecta</taxon>
        <taxon>Pterygota</taxon>
        <taxon>Neoptera</taxon>
        <taxon>Paraneoptera</taxon>
        <taxon>Thysanoptera</taxon>
        <taxon>Terebrantia</taxon>
        <taxon>Thripoidea</taxon>
        <taxon>Thripidae</taxon>
        <taxon>Thrips</taxon>
    </lineage>
</organism>
<feature type="region of interest" description="Disordered" evidence="1">
    <location>
        <begin position="666"/>
        <end position="690"/>
    </location>
</feature>
<feature type="compositionally biased region" description="Polar residues" evidence="1">
    <location>
        <begin position="379"/>
        <end position="395"/>
    </location>
</feature>
<evidence type="ECO:0000313" key="3">
    <source>
        <dbReference type="Proteomes" id="UP000515158"/>
    </source>
</evidence>
<feature type="compositionally biased region" description="Basic residues" evidence="1">
    <location>
        <begin position="1"/>
        <end position="14"/>
    </location>
</feature>
<dbReference type="Pfam" id="PF11699">
    <property type="entry name" value="CENP-C_C"/>
    <property type="match status" value="1"/>
</dbReference>
<feature type="compositionally biased region" description="Polar residues" evidence="1">
    <location>
        <begin position="789"/>
        <end position="803"/>
    </location>
</feature>
<feature type="compositionally biased region" description="Basic and acidic residues" evidence="1">
    <location>
        <begin position="486"/>
        <end position="500"/>
    </location>
</feature>
<evidence type="ECO:0000259" key="2">
    <source>
        <dbReference type="Pfam" id="PF11699"/>
    </source>
</evidence>
<reference evidence="4" key="1">
    <citation type="submission" date="2025-08" db="UniProtKB">
        <authorList>
            <consortium name="RefSeq"/>
        </authorList>
    </citation>
    <scope>IDENTIFICATION</scope>
    <source>
        <tissue evidence="4">Total insect</tissue>
    </source>
</reference>
<feature type="compositionally biased region" description="Basic and acidic residues" evidence="1">
    <location>
        <begin position="405"/>
        <end position="415"/>
    </location>
</feature>
<dbReference type="KEGG" id="tpal:117642828"/>
<dbReference type="GeneID" id="117642828"/>
<feature type="region of interest" description="Disordered" evidence="1">
    <location>
        <begin position="277"/>
        <end position="322"/>
    </location>
</feature>
<dbReference type="InterPro" id="IPR014710">
    <property type="entry name" value="RmlC-like_jellyroll"/>
</dbReference>
<sequence length="1249" mass="138852">MKFRGFLKKGNIKRKSNELTISDPGSDDSWDVLCKTDNQDNNVPTGTEPIKALHTVATASTSSTAPIVKGTSQITEVIADSSPTHTKTANISVESQTNVNSKKLLPFTSTPFVRHKQVPVFEVSSIISPVDGPTNERIPEQEVQNYSGSLVLNRKNSADPADDTFNQLLEPGKSVKKRSSRELGVRPLKSLINQGDTTRQYAGGALKGRTMSSVNPPINSTEGSWETTEASTTCTADLKKTSISPDKIPIRNRLPIASSHSSSKEKTMAKINHPNEIMNLQDENKVQSSAGSLRTYSPRKYSRKKQSGFTEISDAQTTDKGRDRDLIVSKKCESHDVGGDLPLTILNHDKVTLELEENHQQRTTERNEVRGTVEELPNHINTQSSDQTLVQLNKASSHKTQRKSIIIDHTKEKGQGLKKRVSFAEVPEQTTNAQEDSAMKIKSKTNYSKELEPETESYNNNKGKNESKKGDKNTPRDESISTDPQVSKEHALVHSSDHANKNNQLTQNLQKSSDVPCKEVNMICQSNFAVKIGNTVIKQSSCFGVAVDLDKNKSSKNDKVEHTLVAPACIVGGDTNKEKSNPNITEPEDRHKSSNNTKAHAVKQSNARELLSSAHKTSSIQQNKPKVSISLPSSNQHISLLISEIESSSEEERILLRAQSLKLRENQNNARNSKSLEKSNQLGLNSRHNISPFKSPVKSLSCDIRPAQYASPTGVRESLFSVPQGTEQPQPLTPDALNFHNESASSCDIFISRQPSDCQSNFAEDHFELEIMSSSEEEKVASQKLLKKQSPTGKLESNATQSHKPLKEDEVPNPKHLKKVSRLSSKAKEIRRRRKEKIEEKRRSQGNSSDSDSPSPRPLQKRISRRGTKTPFSSAREVTEIEKCKKKLLQDNVDEKSAAMEILDAQQTEKNFTAMPSTQASSSADMEILNAQQAREISTAMPSIEASSNQNSQNHKSKEKQKKSTKKRTQENFNLKKTKSPKGKLVTNGPVSSRDALQGKQRMMTEVQMDDDLIQEEEKGNPIKNQNILIELPNHDELASGIRCSQRSRKPPSMYWLGNRAHNNLIIDYVTENEGTSQSRKKTSYKERKTSNPKGQKRKIDKTSKLDVAKTSKRVKQIEEDPASSQVDTSPSHPDVDRVLIYDTYNLNENGVKKITCLPMEVKTTEFVWGCGVKGDLITLGPEAACEDQRSSTYNQVFYVLEGKMNYECSKDEKILTTGSVFIVPRGETYNIRNLGDSTAKLFVTSCSV</sequence>
<feature type="compositionally biased region" description="Polar residues" evidence="1">
    <location>
        <begin position="905"/>
        <end position="923"/>
    </location>
</feature>
<feature type="compositionally biased region" description="Polar residues" evidence="1">
    <location>
        <begin position="1123"/>
        <end position="1132"/>
    </location>
</feature>
<feature type="region of interest" description="Disordered" evidence="1">
    <location>
        <begin position="943"/>
        <end position="999"/>
    </location>
</feature>
<accession>A0A6P8YT99</accession>
<proteinExistence type="predicted"/>
<feature type="compositionally biased region" description="Polar residues" evidence="1">
    <location>
        <begin position="286"/>
        <end position="295"/>
    </location>
</feature>
<keyword evidence="3" id="KW-1185">Reference proteome</keyword>
<feature type="compositionally biased region" description="Polar residues" evidence="1">
    <location>
        <begin position="666"/>
        <end position="689"/>
    </location>
</feature>
<feature type="region of interest" description="Disordered" evidence="1">
    <location>
        <begin position="357"/>
        <end position="509"/>
    </location>
</feature>
<feature type="compositionally biased region" description="Polar residues" evidence="1">
    <location>
        <begin position="210"/>
        <end position="233"/>
    </location>
</feature>
<feature type="compositionally biased region" description="Basic residues" evidence="1">
    <location>
        <begin position="859"/>
        <end position="868"/>
    </location>
</feature>
<feature type="compositionally biased region" description="Basic and acidic residues" evidence="1">
    <location>
        <begin position="463"/>
        <end position="479"/>
    </location>
</feature>
<dbReference type="Proteomes" id="UP000515158">
    <property type="component" value="Unplaced"/>
</dbReference>
<protein>
    <submittedName>
        <fullName evidence="4">Centromere protein C-like isoform X1</fullName>
    </submittedName>
</protein>
<feature type="compositionally biased region" description="Polar residues" evidence="1">
    <location>
        <begin position="614"/>
        <end position="630"/>
    </location>
</feature>
<dbReference type="RefSeq" id="XP_034237292.1">
    <property type="nucleotide sequence ID" value="XM_034381401.1"/>
</dbReference>
<feature type="domain" description="Mif2/CENP-C cupin" evidence="2">
    <location>
        <begin position="1178"/>
        <end position="1245"/>
    </location>
</feature>